<organism evidence="3 4">
    <name type="scientific">Candidatus Desulfobacillus denitrificans</name>
    <dbReference type="NCBI Taxonomy" id="2608985"/>
    <lineage>
        <taxon>Bacteria</taxon>
        <taxon>Pseudomonadati</taxon>
        <taxon>Pseudomonadota</taxon>
        <taxon>Betaproteobacteria</taxon>
        <taxon>Candidatus Desulfobacillus</taxon>
    </lineage>
</organism>
<dbReference type="InterPro" id="IPR023485">
    <property type="entry name" value="Ptyr_pPase"/>
</dbReference>
<feature type="domain" description="Phosphotyrosine protein phosphatase I" evidence="2">
    <location>
        <begin position="6"/>
        <end position="144"/>
    </location>
</feature>
<proteinExistence type="predicted"/>
<dbReference type="EMBL" id="AP021857">
    <property type="protein sequence ID" value="BBO20061.1"/>
    <property type="molecule type" value="Genomic_DNA"/>
</dbReference>
<dbReference type="Gene3D" id="3.40.50.2300">
    <property type="match status" value="1"/>
</dbReference>
<evidence type="ECO:0000256" key="1">
    <source>
        <dbReference type="ARBA" id="ARBA00022849"/>
    </source>
</evidence>
<sequence>MPDRPWHILVLCTGNSARSILAEALFNALGGGRVRALSAGSKPAGQVNPFALELLEAQGLDTANLRSKRWDEFAAPGAPALDLVVTVCGNAAHETCPAWPGNFLRAHWGVDDPAAAEGSDEAKRAAFMKAYALLAERILTFLSLSFETMERAELQRHLDEIGRAGAAAAVPQGLTFARDD</sequence>
<keyword evidence="1" id="KW-0059">Arsenical resistance</keyword>
<evidence type="ECO:0000259" key="2">
    <source>
        <dbReference type="SMART" id="SM00226"/>
    </source>
</evidence>
<dbReference type="PANTHER" id="PTHR43428">
    <property type="entry name" value="ARSENATE REDUCTASE"/>
    <property type="match status" value="1"/>
</dbReference>
<dbReference type="KEGG" id="ddz:DSYM_07600"/>
<dbReference type="Pfam" id="PF01451">
    <property type="entry name" value="LMWPc"/>
    <property type="match status" value="1"/>
</dbReference>
<dbReference type="Proteomes" id="UP000662914">
    <property type="component" value="Chromosome"/>
</dbReference>
<dbReference type="InterPro" id="IPR036196">
    <property type="entry name" value="Ptyr_pPase_sf"/>
</dbReference>
<dbReference type="CDD" id="cd16345">
    <property type="entry name" value="LMWP_ArsC"/>
    <property type="match status" value="1"/>
</dbReference>
<dbReference type="SUPFAM" id="SSF52788">
    <property type="entry name" value="Phosphotyrosine protein phosphatases I"/>
    <property type="match status" value="1"/>
</dbReference>
<accession>A0A809S398</accession>
<evidence type="ECO:0000313" key="4">
    <source>
        <dbReference type="Proteomes" id="UP000662914"/>
    </source>
</evidence>
<protein>
    <submittedName>
        <fullName evidence="3">Arsenate reductase of the LMWP family</fullName>
    </submittedName>
</protein>
<name>A0A809S398_9PROT</name>
<dbReference type="GO" id="GO:0046685">
    <property type="term" value="P:response to arsenic-containing substance"/>
    <property type="evidence" value="ECO:0007669"/>
    <property type="project" value="UniProtKB-KW"/>
</dbReference>
<evidence type="ECO:0000313" key="3">
    <source>
        <dbReference type="EMBL" id="BBO20061.1"/>
    </source>
</evidence>
<gene>
    <name evidence="3" type="ORF">DSYM_07600</name>
</gene>
<dbReference type="AlphaFoldDB" id="A0A809S398"/>
<dbReference type="PANTHER" id="PTHR43428:SF1">
    <property type="entry name" value="ARSENATE REDUCTASE"/>
    <property type="match status" value="1"/>
</dbReference>
<reference evidence="3" key="1">
    <citation type="journal article" name="DNA Res.">
        <title>The physiological potential of anammox bacteria as revealed by their core genome structure.</title>
        <authorList>
            <person name="Okubo T."/>
            <person name="Toyoda A."/>
            <person name="Fukuhara K."/>
            <person name="Uchiyama I."/>
            <person name="Harigaya Y."/>
            <person name="Kuroiwa M."/>
            <person name="Suzuki T."/>
            <person name="Murakami Y."/>
            <person name="Suwa Y."/>
            <person name="Takami H."/>
        </authorList>
    </citation>
    <scope>NUCLEOTIDE SEQUENCE</scope>
    <source>
        <strain evidence="3">317325-3</strain>
    </source>
</reference>
<dbReference type="SMART" id="SM00226">
    <property type="entry name" value="LMWPc"/>
    <property type="match status" value="1"/>
</dbReference>